<evidence type="ECO:0000259" key="13">
    <source>
        <dbReference type="SMART" id="SM01263"/>
    </source>
</evidence>
<dbReference type="InterPro" id="IPR027417">
    <property type="entry name" value="P-loop_NTPase"/>
</dbReference>
<dbReference type="HAMAP" id="MF_00185">
    <property type="entry name" value="IPP_trans"/>
    <property type="match status" value="1"/>
</dbReference>
<dbReference type="Gene3D" id="2.60.40.1730">
    <property type="entry name" value="tricorn interacting facor f3 domain"/>
    <property type="match status" value="1"/>
</dbReference>
<evidence type="ECO:0000256" key="1">
    <source>
        <dbReference type="ARBA" id="ARBA00004496"/>
    </source>
</evidence>
<dbReference type="Gene3D" id="3.40.50.300">
    <property type="entry name" value="P-loop containing nucleotide triphosphate hydrolases"/>
    <property type="match status" value="1"/>
</dbReference>
<accession>A0A2N1JEF4</accession>
<dbReference type="Pfam" id="PF01715">
    <property type="entry name" value="IPPT"/>
    <property type="match status" value="1"/>
</dbReference>
<keyword evidence="6" id="KW-0378">Hydrolase</keyword>
<evidence type="ECO:0000313" key="15">
    <source>
        <dbReference type="Proteomes" id="UP000232875"/>
    </source>
</evidence>
<dbReference type="Pfam" id="PF09127">
    <property type="entry name" value="Leuk-A4-hydro_C"/>
    <property type="match status" value="1"/>
</dbReference>
<dbReference type="CDD" id="cd09599">
    <property type="entry name" value="M1_LTA4H"/>
    <property type="match status" value="1"/>
</dbReference>
<evidence type="ECO:0000256" key="8">
    <source>
        <dbReference type="ARBA" id="ARBA00023049"/>
    </source>
</evidence>
<dbReference type="FunFam" id="2.60.40.1730:FF:000004">
    <property type="entry name" value="Leukotriene A(4) hydrolase"/>
    <property type="match status" value="1"/>
</dbReference>
<dbReference type="InterPro" id="IPR045357">
    <property type="entry name" value="Aminopeptidase_N-like_N"/>
</dbReference>
<evidence type="ECO:0000256" key="7">
    <source>
        <dbReference type="ARBA" id="ARBA00022833"/>
    </source>
</evidence>
<dbReference type="InterPro" id="IPR038502">
    <property type="entry name" value="M1_LTA-4_hydro/amino_C_sf"/>
</dbReference>
<dbReference type="SUPFAM" id="SSF48371">
    <property type="entry name" value="ARM repeat"/>
    <property type="match status" value="1"/>
</dbReference>
<dbReference type="InterPro" id="IPR049980">
    <property type="entry name" value="LTA4H_cat"/>
</dbReference>
<dbReference type="Gene3D" id="3.30.2010.30">
    <property type="match status" value="1"/>
</dbReference>
<dbReference type="PANTHER" id="PTHR45726">
    <property type="entry name" value="LEUKOTRIENE A-4 HYDROLASE"/>
    <property type="match status" value="1"/>
</dbReference>
<dbReference type="InterPro" id="IPR018022">
    <property type="entry name" value="IPT"/>
</dbReference>
<evidence type="ECO:0000313" key="14">
    <source>
        <dbReference type="EMBL" id="PKI84929.1"/>
    </source>
</evidence>
<dbReference type="Proteomes" id="UP000232875">
    <property type="component" value="Unassembled WGS sequence"/>
</dbReference>
<dbReference type="FunFam" id="1.10.390.10:FF:000003">
    <property type="entry name" value="Leukotriene A(4) hydrolase"/>
    <property type="match status" value="1"/>
</dbReference>
<comment type="cofactor">
    <cofactor evidence="11">
        <name>Zn(2+)</name>
        <dbReference type="ChEBI" id="CHEBI:29105"/>
    </cofactor>
    <text evidence="11">Binds 1 zinc ion per subunit.</text>
</comment>
<dbReference type="InterPro" id="IPR001930">
    <property type="entry name" value="Peptidase_M1"/>
</dbReference>
<dbReference type="GO" id="GO:0008270">
    <property type="term" value="F:zinc ion binding"/>
    <property type="evidence" value="ECO:0007669"/>
    <property type="project" value="InterPro"/>
</dbReference>
<dbReference type="SMART" id="SM01263">
    <property type="entry name" value="Leuk-A4-hydro_C"/>
    <property type="match status" value="1"/>
</dbReference>
<dbReference type="SUPFAM" id="SSF52540">
    <property type="entry name" value="P-loop containing nucleoside triphosphate hydrolases"/>
    <property type="match status" value="1"/>
</dbReference>
<dbReference type="InterPro" id="IPR016024">
    <property type="entry name" value="ARM-type_fold"/>
</dbReference>
<keyword evidence="3" id="KW-0963">Cytoplasm</keyword>
<dbReference type="GO" id="GO:0052381">
    <property type="term" value="F:tRNA dimethylallyltransferase activity"/>
    <property type="evidence" value="ECO:0007669"/>
    <property type="project" value="InterPro"/>
</dbReference>
<dbReference type="GO" id="GO:0004301">
    <property type="term" value="F:epoxide hydrolase activity"/>
    <property type="evidence" value="ECO:0007669"/>
    <property type="project" value="TreeGrafter"/>
</dbReference>
<dbReference type="Pfam" id="PF17900">
    <property type="entry name" value="Peptidase_M1_N"/>
    <property type="match status" value="1"/>
</dbReference>
<evidence type="ECO:0000256" key="2">
    <source>
        <dbReference type="ARBA" id="ARBA00010136"/>
    </source>
</evidence>
<feature type="binding site" evidence="11">
    <location>
        <position position="336"/>
    </location>
    <ligand>
        <name>Zn(2+)</name>
        <dbReference type="ChEBI" id="CHEBI:29105"/>
        <note>catalytic</note>
    </ligand>
</feature>
<proteinExistence type="inferred from homology"/>
<evidence type="ECO:0000256" key="10">
    <source>
        <dbReference type="PIRSR" id="PIRSR634015-2"/>
    </source>
</evidence>
<feature type="binding site" evidence="11">
    <location>
        <position position="317"/>
    </location>
    <ligand>
        <name>Zn(2+)</name>
        <dbReference type="ChEBI" id="CHEBI:29105"/>
        <note>catalytic</note>
    </ligand>
</feature>
<dbReference type="PANTHER" id="PTHR45726:SF3">
    <property type="entry name" value="LEUKOTRIENE A-4 HYDROLASE"/>
    <property type="match status" value="1"/>
</dbReference>
<feature type="active site" description="Proton acceptor" evidence="9">
    <location>
        <position position="314"/>
    </location>
</feature>
<dbReference type="InterPro" id="IPR034015">
    <property type="entry name" value="M1_LTA4H"/>
</dbReference>
<dbReference type="InterPro" id="IPR042097">
    <property type="entry name" value="Aminopeptidase_N-like_N_sf"/>
</dbReference>
<dbReference type="Gene3D" id="1.25.40.320">
    <property type="entry name" value="Peptidase M1, leukotriene A4 hydrolase/aminopeptidase C-terminal domain"/>
    <property type="match status" value="1"/>
</dbReference>
<dbReference type="GO" id="GO:0070006">
    <property type="term" value="F:metalloaminopeptidase activity"/>
    <property type="evidence" value="ECO:0007669"/>
    <property type="project" value="UniProtKB-ARBA"/>
</dbReference>
<feature type="active site" description="Proton donor" evidence="9">
    <location>
        <position position="406"/>
    </location>
</feature>
<comment type="subcellular location">
    <subcellularLocation>
        <location evidence="1">Cytoplasm</location>
    </subcellularLocation>
</comment>
<dbReference type="AlphaFoldDB" id="A0A2N1JEF4"/>
<dbReference type="Pfam" id="PF01433">
    <property type="entry name" value="Peptidase_M1"/>
    <property type="match status" value="1"/>
</dbReference>
<dbReference type="Gene3D" id="1.10.390.10">
    <property type="entry name" value="Neutral Protease Domain 2"/>
    <property type="match status" value="1"/>
</dbReference>
<dbReference type="GO" id="GO:0008033">
    <property type="term" value="P:tRNA processing"/>
    <property type="evidence" value="ECO:0007669"/>
    <property type="project" value="InterPro"/>
</dbReference>
<evidence type="ECO:0000256" key="3">
    <source>
        <dbReference type="ARBA" id="ARBA00022490"/>
    </source>
</evidence>
<dbReference type="FunFam" id="3.30.2010.30:FF:000001">
    <property type="entry name" value="Leukotriene A(4) hydrolase"/>
    <property type="match status" value="1"/>
</dbReference>
<organism evidence="14 15">
    <name type="scientific">Malassezia vespertilionis</name>
    <dbReference type="NCBI Taxonomy" id="2020962"/>
    <lineage>
        <taxon>Eukaryota</taxon>
        <taxon>Fungi</taxon>
        <taxon>Dikarya</taxon>
        <taxon>Basidiomycota</taxon>
        <taxon>Ustilaginomycotina</taxon>
        <taxon>Malasseziomycetes</taxon>
        <taxon>Malasseziales</taxon>
        <taxon>Malasseziaceae</taxon>
        <taxon>Malassezia</taxon>
    </lineage>
</organism>
<reference evidence="14 15" key="1">
    <citation type="submission" date="2017-10" db="EMBL/GenBank/DDBJ databases">
        <title>A novel species of cold-tolerant Malassezia isolated from bats.</title>
        <authorList>
            <person name="Lorch J.M."/>
            <person name="Palmer J.M."/>
            <person name="Vanderwolf K.J."/>
            <person name="Schmidt K.Z."/>
            <person name="Verant M.L."/>
            <person name="Weller T.J."/>
            <person name="Blehert D.S."/>
        </authorList>
    </citation>
    <scope>NUCLEOTIDE SEQUENCE [LARGE SCALE GENOMIC DNA]</scope>
    <source>
        <strain evidence="14 15">NWHC:44797-103</strain>
    </source>
</reference>
<dbReference type="SUPFAM" id="SSF55486">
    <property type="entry name" value="Metalloproteases ('zincins'), catalytic domain"/>
    <property type="match status" value="1"/>
</dbReference>
<keyword evidence="4" id="KW-0645">Protease</keyword>
<comment type="similarity">
    <text evidence="2">Belongs to the peptidase M1 family.</text>
</comment>
<feature type="domain" description="Peptidase M1 leukotriene A4 hydrolase/aminopeptidase C-terminal" evidence="13">
    <location>
        <begin position="490"/>
        <end position="642"/>
    </location>
</feature>
<evidence type="ECO:0000256" key="12">
    <source>
        <dbReference type="SAM" id="MobiDB-lite"/>
    </source>
</evidence>
<feature type="region of interest" description="Disordered" evidence="12">
    <location>
        <begin position="1090"/>
        <end position="1109"/>
    </location>
</feature>
<keyword evidence="5 11" id="KW-0479">Metal-binding</keyword>
<keyword evidence="15" id="KW-1185">Reference proteome</keyword>
<evidence type="ECO:0000256" key="4">
    <source>
        <dbReference type="ARBA" id="ARBA00022670"/>
    </source>
</evidence>
<keyword evidence="8" id="KW-0482">Metalloprotease</keyword>
<evidence type="ECO:0000256" key="5">
    <source>
        <dbReference type="ARBA" id="ARBA00022723"/>
    </source>
</evidence>
<dbReference type="SUPFAM" id="SSF63737">
    <property type="entry name" value="Leukotriene A4 hydrolase N-terminal domain"/>
    <property type="match status" value="1"/>
</dbReference>
<feature type="binding site" evidence="11">
    <location>
        <position position="313"/>
    </location>
    <ligand>
        <name>Zn(2+)</name>
        <dbReference type="ChEBI" id="CHEBI:29105"/>
        <note>catalytic</note>
    </ligand>
</feature>
<dbReference type="InterPro" id="IPR015211">
    <property type="entry name" value="Peptidase_M1_C"/>
</dbReference>
<feature type="region of interest" description="Disordered" evidence="12">
    <location>
        <begin position="1"/>
        <end position="20"/>
    </location>
</feature>
<dbReference type="GO" id="GO:0005829">
    <property type="term" value="C:cytosol"/>
    <property type="evidence" value="ECO:0007669"/>
    <property type="project" value="TreeGrafter"/>
</dbReference>
<dbReference type="STRING" id="2020962.A0A2N1JEF4"/>
<sequence length="1109" mass="124658">MRTENAQWAPPAPDAIPAPRQGKIQDIHSLANLNEICPRHLHLDWHVDWDMKRIYGTVTHKLQIVQDGAAHATFDTSFLDIGKVKVDGKETEHVVLSERRNILGEPLTIALGPRAKGDTVTVDITYSTTEKCTSLGWLSKEQTHGKETPFLYSQNQAIHGRSLLPVMDAPGRKVTYTAHVSSKIPILMSALQDGDTEQGMDENKVYKFKQPVPIPSYLIAIVGGSLAFRSLGPRTGVWAESPDVDAAQWEFERDAERFLDQAEKLVSPYSWTRYDSVVLPPSFPYGGMENANLTTLTPTLVAGDRSLTDVMLHELCHSWSGNLTSCINWESFWLNEGWTVYLERLLLQKVHADDNGPAHRGFSYIIGAKALKDALEGFSNVPRFQRLIPEYKAGEDPDDAFSSIPYEKGSNFLLHLERVVGGLDVFIPYVRAYFHAFYNRGVSTEQWKEHLFAFYASNPTITAKLKQVDWDAWLYGEGTTLPVKMIYNDELARSAFSLAERWARAIEKGNVEPGFSADDMQGWNANQKVVFLESLQGRKPATKALLEALDATYGLSDARNAEIRCRFFELALHTKDSGYEQCAADWVACQGRMKFCRTIYKALYKVAPALARKTFEEHADFYHPIAAAMIRKRDRTLSCSDLAPSPAVVSVLGSTGTGKSQLGVELAQLVGDAEIISVDSMQTYKGLDVITNKAAPAEMQGIPHHLLSFLAPCEEYDITQFVQDATQLCTKMQSKGTLPILVGGTTYYLQHLLFRGRLVSAANELDRDGAEVLEKAVAQLPLDQQALWSALDAPLPNADSPAQGMVLWELLNALDPSSARRWHHNDARKVYRSLRILRDTGRPQSAWLAQQDSAPDVTPPRFGERRLFFWVWSDRETLTKRLDGRIGGMVERGLLDEIRALRTIAGAPDYTRGIFQAIGYKEFDAYLTEYDTHQTHNETLFQEAIQAMQVATRRYAKRQVSWIKNQLLPEIRCAQARGEDVYLYVLDASDPAQWHEHVRRKAEAITHAFLQGAPMPDPSSVCARASDLLQSDARAQGKMERNQMFTCDVCTSDPAHPFRVRETERAKHTASRTHRTACKRRTRQAWIAENKAQGASIRRARAEQRETEE</sequence>
<dbReference type="InterPro" id="IPR014782">
    <property type="entry name" value="Peptidase_M1_dom"/>
</dbReference>
<feature type="binding site" evidence="10">
    <location>
        <begin position="284"/>
        <end position="289"/>
    </location>
    <ligand>
        <name>a peptide</name>
        <dbReference type="ChEBI" id="CHEBI:60466"/>
    </ligand>
</feature>
<feature type="binding site" evidence="10">
    <location>
        <begin position="154"/>
        <end position="156"/>
    </location>
    <ligand>
        <name>a peptide</name>
        <dbReference type="ChEBI" id="CHEBI:60466"/>
    </ligand>
</feature>
<dbReference type="GO" id="GO:0006508">
    <property type="term" value="P:proteolysis"/>
    <property type="evidence" value="ECO:0007669"/>
    <property type="project" value="UniProtKB-KW"/>
</dbReference>
<dbReference type="EMBL" id="KZ454988">
    <property type="protein sequence ID" value="PKI84929.1"/>
    <property type="molecule type" value="Genomic_DNA"/>
</dbReference>
<name>A0A2N1JEF4_9BASI</name>
<protein>
    <recommendedName>
        <fullName evidence="13">Peptidase M1 leukotriene A4 hydrolase/aminopeptidase C-terminal domain-containing protein</fullName>
    </recommendedName>
</protein>
<feature type="binding site" evidence="10">
    <location>
        <begin position="592"/>
        <end position="594"/>
    </location>
    <ligand>
        <name>a peptide</name>
        <dbReference type="ChEBI" id="CHEBI:60466"/>
    </ligand>
</feature>
<dbReference type="FunFam" id="1.25.40.320:FF:000001">
    <property type="entry name" value="Leukotriene A(4) hydrolase"/>
    <property type="match status" value="1"/>
</dbReference>
<gene>
    <name evidence="14" type="ORF">MVES_001386</name>
</gene>
<dbReference type="InterPro" id="IPR027268">
    <property type="entry name" value="Peptidase_M4/M1_CTD_sf"/>
</dbReference>
<dbReference type="Gene3D" id="1.10.20.140">
    <property type="match status" value="1"/>
</dbReference>
<dbReference type="OrthoDB" id="79562at2759"/>
<feature type="compositionally biased region" description="Basic and acidic residues" evidence="12">
    <location>
        <begin position="1100"/>
        <end position="1109"/>
    </location>
</feature>
<evidence type="ECO:0000256" key="6">
    <source>
        <dbReference type="ARBA" id="ARBA00022801"/>
    </source>
</evidence>
<dbReference type="PRINTS" id="PR00756">
    <property type="entry name" value="ALADIPTASE"/>
</dbReference>
<evidence type="ECO:0000256" key="11">
    <source>
        <dbReference type="PIRSR" id="PIRSR634015-3"/>
    </source>
</evidence>
<evidence type="ECO:0000256" key="9">
    <source>
        <dbReference type="PIRSR" id="PIRSR634015-1"/>
    </source>
</evidence>
<keyword evidence="7 11" id="KW-0862">Zinc</keyword>